<accession>A0A383DPD1</accession>
<name>A0A383DPD1_9ZZZZ</name>
<proteinExistence type="predicted"/>
<organism evidence="1">
    <name type="scientific">marine metagenome</name>
    <dbReference type="NCBI Taxonomy" id="408172"/>
    <lineage>
        <taxon>unclassified sequences</taxon>
        <taxon>metagenomes</taxon>
        <taxon>ecological metagenomes</taxon>
    </lineage>
</organism>
<protein>
    <submittedName>
        <fullName evidence="1">Uncharacterized protein</fullName>
    </submittedName>
</protein>
<sequence length="61" mass="6951">MKIPHGMLRIGYPYVNTVGMRRLTSCPISVVVGDDPHELHIMCRLEGSTNIRRLTLDDEDK</sequence>
<gene>
    <name evidence="1" type="ORF">METZ01_LOCUS499038</name>
</gene>
<feature type="non-terminal residue" evidence="1">
    <location>
        <position position="61"/>
    </location>
</feature>
<reference evidence="1" key="1">
    <citation type="submission" date="2018-05" db="EMBL/GenBank/DDBJ databases">
        <authorList>
            <person name="Lanie J.A."/>
            <person name="Ng W.-L."/>
            <person name="Kazmierczak K.M."/>
            <person name="Andrzejewski T.M."/>
            <person name="Davidsen T.M."/>
            <person name="Wayne K.J."/>
            <person name="Tettelin H."/>
            <person name="Glass J.I."/>
            <person name="Rusch D."/>
            <person name="Podicherti R."/>
            <person name="Tsui H.-C.T."/>
            <person name="Winkler M.E."/>
        </authorList>
    </citation>
    <scope>NUCLEOTIDE SEQUENCE</scope>
</reference>
<dbReference type="AlphaFoldDB" id="A0A383DPD1"/>
<evidence type="ECO:0000313" key="1">
    <source>
        <dbReference type="EMBL" id="SVE46184.1"/>
    </source>
</evidence>
<dbReference type="EMBL" id="UINC01218939">
    <property type="protein sequence ID" value="SVE46184.1"/>
    <property type="molecule type" value="Genomic_DNA"/>
</dbReference>